<dbReference type="Proteomes" id="UP000515163">
    <property type="component" value="Unplaced"/>
</dbReference>
<name>A0A6P8H8Q5_ACTTE</name>
<keyword evidence="12 14" id="KW-0968">Cytoplasmic vesicle</keyword>
<comment type="subunit">
    <text evidence="4">Oligomeric complex that consists of at least the alpha, beta, beta', gamma, delta, epsilon and zeta subunits.</text>
</comment>
<dbReference type="InParanoid" id="A0A6P8H8Q5"/>
<dbReference type="SMART" id="SM00028">
    <property type="entry name" value="TPR"/>
    <property type="match status" value="1"/>
</dbReference>
<comment type="subcellular location">
    <subcellularLocation>
        <location evidence="2">Cytoplasmic vesicle</location>
        <location evidence="2">COPI-coated vesicle membrane</location>
        <topology evidence="2">Peripheral membrane protein</topology>
        <orientation evidence="2">Cytoplasmic side</orientation>
    </subcellularLocation>
    <subcellularLocation>
        <location evidence="1">Golgi apparatus membrane</location>
        <topology evidence="1">Peripheral membrane protein</topology>
        <orientation evidence="1">Cytoplasmic side</orientation>
    </subcellularLocation>
</comment>
<dbReference type="GO" id="GO:0030126">
    <property type="term" value="C:COPI vesicle coat"/>
    <property type="evidence" value="ECO:0007669"/>
    <property type="project" value="TreeGrafter"/>
</dbReference>
<keyword evidence="9 14" id="KW-0653">Protein transport</keyword>
<evidence type="ECO:0000256" key="9">
    <source>
        <dbReference type="ARBA" id="ARBA00022927"/>
    </source>
</evidence>
<evidence type="ECO:0000313" key="15">
    <source>
        <dbReference type="Proteomes" id="UP000515163"/>
    </source>
</evidence>
<evidence type="ECO:0000256" key="12">
    <source>
        <dbReference type="ARBA" id="ARBA00023329"/>
    </source>
</evidence>
<dbReference type="FunCoup" id="A0A6P8H8Q5">
    <property type="interactions" value="2630"/>
</dbReference>
<comment type="similarity">
    <text evidence="3 14">Belongs to the COPE family.</text>
</comment>
<evidence type="ECO:0000256" key="7">
    <source>
        <dbReference type="ARBA" id="ARBA00022490"/>
    </source>
</evidence>
<evidence type="ECO:0000256" key="11">
    <source>
        <dbReference type="ARBA" id="ARBA00023136"/>
    </source>
</evidence>
<keyword evidence="15" id="KW-1185">Reference proteome</keyword>
<evidence type="ECO:0000313" key="16">
    <source>
        <dbReference type="RefSeq" id="XP_031551896.1"/>
    </source>
</evidence>
<gene>
    <name evidence="16" type="primary">LOC116289159</name>
</gene>
<dbReference type="PIRSF" id="PIRSF016478">
    <property type="entry name" value="Coatomer_esu"/>
    <property type="match status" value="1"/>
</dbReference>
<dbReference type="SUPFAM" id="SSF48452">
    <property type="entry name" value="TPR-like"/>
    <property type="match status" value="1"/>
</dbReference>
<dbReference type="PANTHER" id="PTHR10805">
    <property type="entry name" value="COATOMER SUBUNIT EPSILON"/>
    <property type="match status" value="1"/>
</dbReference>
<evidence type="ECO:0000256" key="13">
    <source>
        <dbReference type="ARBA" id="ARBA00025582"/>
    </source>
</evidence>
<dbReference type="PANTHER" id="PTHR10805:SF0">
    <property type="entry name" value="COATOMER SUBUNIT EPSILON"/>
    <property type="match status" value="1"/>
</dbReference>
<dbReference type="OrthoDB" id="310217at2759"/>
<accession>A0A6P8H8Q5</accession>
<dbReference type="GO" id="GO:0005198">
    <property type="term" value="F:structural molecule activity"/>
    <property type="evidence" value="ECO:0007669"/>
    <property type="project" value="UniProtKB-UniRule"/>
</dbReference>
<evidence type="ECO:0000256" key="5">
    <source>
        <dbReference type="ARBA" id="ARBA00015828"/>
    </source>
</evidence>
<evidence type="ECO:0000256" key="14">
    <source>
        <dbReference type="PIRNR" id="PIRNR016478"/>
    </source>
</evidence>
<dbReference type="InterPro" id="IPR019734">
    <property type="entry name" value="TPR_rpt"/>
</dbReference>
<keyword evidence="11 14" id="KW-0472">Membrane</keyword>
<keyword evidence="7 14" id="KW-0963">Cytoplasm</keyword>
<evidence type="ECO:0000256" key="3">
    <source>
        <dbReference type="ARBA" id="ARBA00008827"/>
    </source>
</evidence>
<keyword evidence="10 14" id="KW-0333">Golgi apparatus</keyword>
<dbReference type="RefSeq" id="XP_031551896.1">
    <property type="nucleotide sequence ID" value="XM_031696036.1"/>
</dbReference>
<evidence type="ECO:0000256" key="10">
    <source>
        <dbReference type="ARBA" id="ARBA00023034"/>
    </source>
</evidence>
<evidence type="ECO:0000256" key="4">
    <source>
        <dbReference type="ARBA" id="ARBA00011775"/>
    </source>
</evidence>
<dbReference type="GO" id="GO:0006888">
    <property type="term" value="P:endoplasmic reticulum to Golgi vesicle-mediated transport"/>
    <property type="evidence" value="ECO:0007669"/>
    <property type="project" value="TreeGrafter"/>
</dbReference>
<dbReference type="AlphaFoldDB" id="A0A6P8H8Q5"/>
<keyword evidence="8 14" id="KW-0931">ER-Golgi transport</keyword>
<dbReference type="InterPro" id="IPR006822">
    <property type="entry name" value="Coatomer_esu"/>
</dbReference>
<dbReference type="KEGG" id="aten:116289159"/>
<evidence type="ECO:0000256" key="6">
    <source>
        <dbReference type="ARBA" id="ARBA00022448"/>
    </source>
</evidence>
<evidence type="ECO:0000256" key="1">
    <source>
        <dbReference type="ARBA" id="ARBA00004255"/>
    </source>
</evidence>
<comment type="function">
    <text evidence="13 14">The coatomer is a cytosolic protein complex that binds to dilysine motifs and reversibly associates with Golgi non-clathrin-coated vesicles, which further mediate biosynthetic protein transport from the ER, via the Golgi up to the trans Golgi network. The coatomer complex is required for budding from Golgi membranes, and is essential for the retrograde Golgi-to-ER transport of dilysine-tagged proteins.</text>
</comment>
<dbReference type="GO" id="GO:0015031">
    <property type="term" value="P:protein transport"/>
    <property type="evidence" value="ECO:0007669"/>
    <property type="project" value="UniProtKB-UniRule"/>
</dbReference>
<dbReference type="Gene3D" id="1.25.40.10">
    <property type="entry name" value="Tetratricopeptide repeat domain"/>
    <property type="match status" value="1"/>
</dbReference>
<evidence type="ECO:0000256" key="8">
    <source>
        <dbReference type="ARBA" id="ARBA00022892"/>
    </source>
</evidence>
<dbReference type="GO" id="GO:0006890">
    <property type="term" value="P:retrograde vesicle-mediated transport, Golgi to endoplasmic reticulum"/>
    <property type="evidence" value="ECO:0007669"/>
    <property type="project" value="UniProtKB-UniRule"/>
</dbReference>
<keyword evidence="6 14" id="KW-0813">Transport</keyword>
<protein>
    <recommendedName>
        <fullName evidence="5 14">Coatomer subunit epsilon</fullName>
    </recommendedName>
</protein>
<organism evidence="15 16">
    <name type="scientific">Actinia tenebrosa</name>
    <name type="common">Australian red waratah sea anemone</name>
    <dbReference type="NCBI Taxonomy" id="6105"/>
    <lineage>
        <taxon>Eukaryota</taxon>
        <taxon>Metazoa</taxon>
        <taxon>Cnidaria</taxon>
        <taxon>Anthozoa</taxon>
        <taxon>Hexacorallia</taxon>
        <taxon>Actiniaria</taxon>
        <taxon>Actiniidae</taxon>
        <taxon>Actinia</taxon>
    </lineage>
</organism>
<dbReference type="FunFam" id="1.25.40.10:FF:000140">
    <property type="entry name" value="Coatomer subunit epsilon"/>
    <property type="match status" value="1"/>
</dbReference>
<proteinExistence type="inferred from homology"/>
<dbReference type="Pfam" id="PF04733">
    <property type="entry name" value="Coatomer_E"/>
    <property type="match status" value="1"/>
</dbReference>
<sequence length="297" mass="33869">MAASGDVDELFDIKNHFFIGNYQACITEAQRKQPSTRDLIVEKDIYMYRAYTAQGKYGVVLDEISQLSPPEVQPVRILADYLQNHKKRDSILNTIEKQLNTSDINDYYLLMAASIYLHEENFDSALRCLHQSDSLECSALTVQIYIAMNRIDLAKKEIKKMQDIDDDATLTQLSLAWFNLAVGGEKCQDAYYIFQELADKYSSTVMLLNGQAVAYMHQGKYEDAESLLQESLDKDSNNAETLINMIVLSQHLGKAPEVSNRYISQLKDGHPLHPFTKDYVAKEKDFERFSTQYAPSA</sequence>
<dbReference type="GO" id="GO:0000139">
    <property type="term" value="C:Golgi membrane"/>
    <property type="evidence" value="ECO:0007669"/>
    <property type="project" value="UniProtKB-SubCell"/>
</dbReference>
<evidence type="ECO:0000256" key="2">
    <source>
        <dbReference type="ARBA" id="ARBA00004347"/>
    </source>
</evidence>
<reference evidence="16" key="1">
    <citation type="submission" date="2025-08" db="UniProtKB">
        <authorList>
            <consortium name="RefSeq"/>
        </authorList>
    </citation>
    <scope>IDENTIFICATION</scope>
    <source>
        <tissue evidence="16">Tentacle</tissue>
    </source>
</reference>
<dbReference type="InterPro" id="IPR011990">
    <property type="entry name" value="TPR-like_helical_dom_sf"/>
</dbReference>
<dbReference type="GeneID" id="116289159"/>
<dbReference type="GO" id="GO:0006891">
    <property type="term" value="P:intra-Golgi vesicle-mediated transport"/>
    <property type="evidence" value="ECO:0007669"/>
    <property type="project" value="TreeGrafter"/>
</dbReference>